<evidence type="ECO:0000259" key="2">
    <source>
        <dbReference type="PROSITE" id="PS50943"/>
    </source>
</evidence>
<organism evidence="3 4">
    <name type="scientific">Vallitalea longa</name>
    <dbReference type="NCBI Taxonomy" id="2936439"/>
    <lineage>
        <taxon>Bacteria</taxon>
        <taxon>Bacillati</taxon>
        <taxon>Bacillota</taxon>
        <taxon>Clostridia</taxon>
        <taxon>Lachnospirales</taxon>
        <taxon>Vallitaleaceae</taxon>
        <taxon>Vallitalea</taxon>
    </lineage>
</organism>
<gene>
    <name evidence="3" type="ORF">SH1V18_15300</name>
</gene>
<dbReference type="GO" id="GO:0003700">
    <property type="term" value="F:DNA-binding transcription factor activity"/>
    <property type="evidence" value="ECO:0007669"/>
    <property type="project" value="TreeGrafter"/>
</dbReference>
<dbReference type="RefSeq" id="WP_281814149.1">
    <property type="nucleotide sequence ID" value="NZ_BRLB01000002.1"/>
</dbReference>
<dbReference type="InterPro" id="IPR010982">
    <property type="entry name" value="Lambda_DNA-bd_dom_sf"/>
</dbReference>
<keyword evidence="1" id="KW-0238">DNA-binding</keyword>
<keyword evidence="4" id="KW-1185">Reference proteome</keyword>
<comment type="caution">
    <text evidence="3">The sequence shown here is derived from an EMBL/GenBank/DDBJ whole genome shotgun (WGS) entry which is preliminary data.</text>
</comment>
<dbReference type="Gene3D" id="1.10.260.40">
    <property type="entry name" value="lambda repressor-like DNA-binding domains"/>
    <property type="match status" value="1"/>
</dbReference>
<dbReference type="SUPFAM" id="SSF47413">
    <property type="entry name" value="lambda repressor-like DNA-binding domains"/>
    <property type="match status" value="1"/>
</dbReference>
<dbReference type="Pfam" id="PF01381">
    <property type="entry name" value="HTH_3"/>
    <property type="match status" value="1"/>
</dbReference>
<name>A0A9W5Y8D2_9FIRM</name>
<dbReference type="PANTHER" id="PTHR46797">
    <property type="entry name" value="HTH-TYPE TRANSCRIPTIONAL REGULATOR"/>
    <property type="match status" value="1"/>
</dbReference>
<evidence type="ECO:0000313" key="4">
    <source>
        <dbReference type="Proteomes" id="UP001144256"/>
    </source>
</evidence>
<dbReference type="GO" id="GO:0003677">
    <property type="term" value="F:DNA binding"/>
    <property type="evidence" value="ECO:0007669"/>
    <property type="project" value="UniProtKB-KW"/>
</dbReference>
<accession>A0A9W5Y8D2</accession>
<evidence type="ECO:0000313" key="3">
    <source>
        <dbReference type="EMBL" id="GKX29050.1"/>
    </source>
</evidence>
<protein>
    <recommendedName>
        <fullName evidence="2">HTH cro/C1-type domain-containing protein</fullName>
    </recommendedName>
</protein>
<proteinExistence type="predicted"/>
<dbReference type="PANTHER" id="PTHR46797:SF1">
    <property type="entry name" value="METHYLPHOSPHONATE SYNTHASE"/>
    <property type="match status" value="1"/>
</dbReference>
<dbReference type="GO" id="GO:0005829">
    <property type="term" value="C:cytosol"/>
    <property type="evidence" value="ECO:0007669"/>
    <property type="project" value="TreeGrafter"/>
</dbReference>
<reference evidence="3" key="1">
    <citation type="submission" date="2022-06" db="EMBL/GenBank/DDBJ databases">
        <title>Vallitalea longa sp. nov., an anaerobic bacterium isolated from marine sediment.</title>
        <authorList>
            <person name="Hirano S."/>
            <person name="Terahara T."/>
            <person name="Mori K."/>
            <person name="Hamada M."/>
            <person name="Matsumoto R."/>
            <person name="Kobayashi T."/>
        </authorList>
    </citation>
    <scope>NUCLEOTIDE SEQUENCE</scope>
    <source>
        <strain evidence="3">SH18-1</strain>
    </source>
</reference>
<feature type="domain" description="HTH cro/C1-type" evidence="2">
    <location>
        <begin position="10"/>
        <end position="64"/>
    </location>
</feature>
<dbReference type="Proteomes" id="UP001144256">
    <property type="component" value="Unassembled WGS sequence"/>
</dbReference>
<dbReference type="CDD" id="cd00093">
    <property type="entry name" value="HTH_XRE"/>
    <property type="match status" value="1"/>
</dbReference>
<dbReference type="PROSITE" id="PS50943">
    <property type="entry name" value="HTH_CROC1"/>
    <property type="match status" value="1"/>
</dbReference>
<dbReference type="EMBL" id="BRLB01000002">
    <property type="protein sequence ID" value="GKX29050.1"/>
    <property type="molecule type" value="Genomic_DNA"/>
</dbReference>
<evidence type="ECO:0000256" key="1">
    <source>
        <dbReference type="ARBA" id="ARBA00023125"/>
    </source>
</evidence>
<dbReference type="AlphaFoldDB" id="A0A9W5Y8D2"/>
<sequence>MLNKIVAKRIRDYRQEKLVTQSQLARLVGVSQAEISRIENCSTYITLPDVEKISKALGVEVEDLLRKTA</sequence>
<dbReference type="SMART" id="SM00530">
    <property type="entry name" value="HTH_XRE"/>
    <property type="match status" value="1"/>
</dbReference>
<dbReference type="InterPro" id="IPR050807">
    <property type="entry name" value="TransReg_Diox_bact_type"/>
</dbReference>
<dbReference type="InterPro" id="IPR001387">
    <property type="entry name" value="Cro/C1-type_HTH"/>
</dbReference>